<dbReference type="InterPro" id="IPR022417">
    <property type="entry name" value="Porphobilin_deaminase_N"/>
</dbReference>
<evidence type="ECO:0000256" key="1">
    <source>
        <dbReference type="ARBA" id="ARBA00001916"/>
    </source>
</evidence>
<dbReference type="GeneID" id="575537"/>
<keyword evidence="12" id="KW-1185">Reference proteome</keyword>
<dbReference type="PANTHER" id="PTHR11557">
    <property type="entry name" value="PORPHOBILINOGEN DEAMINASE"/>
    <property type="match status" value="1"/>
</dbReference>
<dbReference type="AlphaFoldDB" id="A0A7M7RCV3"/>
<reference evidence="11" key="2">
    <citation type="submission" date="2021-01" db="UniProtKB">
        <authorList>
            <consortium name="EnsemblMetazoa"/>
        </authorList>
    </citation>
    <scope>IDENTIFICATION</scope>
</reference>
<evidence type="ECO:0000313" key="11">
    <source>
        <dbReference type="EnsemblMetazoa" id="XP_781025"/>
    </source>
</evidence>
<accession>A0A7M7RCV3</accession>
<dbReference type="Proteomes" id="UP000007110">
    <property type="component" value="Unassembled WGS sequence"/>
</dbReference>
<evidence type="ECO:0000313" key="12">
    <source>
        <dbReference type="Proteomes" id="UP000007110"/>
    </source>
</evidence>
<dbReference type="PROSITE" id="PS00533">
    <property type="entry name" value="PORPHOBILINOGEN_DEAM"/>
    <property type="match status" value="1"/>
</dbReference>
<dbReference type="GO" id="GO:0006783">
    <property type="term" value="P:heme biosynthetic process"/>
    <property type="evidence" value="ECO:0000318"/>
    <property type="project" value="GO_Central"/>
</dbReference>
<dbReference type="InParanoid" id="A0A7M7RCV3"/>
<dbReference type="KEGG" id="spu:575537"/>
<name>A0A7M7RCV3_STRPU</name>
<evidence type="ECO:0000256" key="5">
    <source>
        <dbReference type="ARBA" id="ARBA00012655"/>
    </source>
</evidence>
<evidence type="ECO:0000256" key="3">
    <source>
        <dbReference type="ARBA" id="ARBA00004735"/>
    </source>
</evidence>
<dbReference type="FunCoup" id="A0A7M7RCV3">
    <property type="interactions" value="914"/>
</dbReference>
<dbReference type="PIRSF" id="PIRSF001438">
    <property type="entry name" value="4pyrrol_synth_OHMeBilane_synth"/>
    <property type="match status" value="1"/>
</dbReference>
<dbReference type="PRINTS" id="PR00151">
    <property type="entry name" value="PORPHBDMNASE"/>
</dbReference>
<dbReference type="Pfam" id="PF01379">
    <property type="entry name" value="Porphobil_deam"/>
    <property type="match status" value="1"/>
</dbReference>
<evidence type="ECO:0000256" key="8">
    <source>
        <dbReference type="ARBA" id="ARBA00033064"/>
    </source>
</evidence>
<evidence type="ECO:0000256" key="6">
    <source>
        <dbReference type="ARBA" id="ARBA00022679"/>
    </source>
</evidence>
<dbReference type="GO" id="GO:0004418">
    <property type="term" value="F:hydroxymethylbilane synthase activity"/>
    <property type="evidence" value="ECO:0000318"/>
    <property type="project" value="GO_Central"/>
</dbReference>
<dbReference type="UniPathway" id="UPA00251">
    <property type="reaction ID" value="UER00319"/>
</dbReference>
<dbReference type="InterPro" id="IPR022418">
    <property type="entry name" value="Porphobilinogen_deaminase_C"/>
</dbReference>
<sequence length="355" mass="39570">MADKMEIVRVGSRKSELAMIQTNHVVEMLQKVHPETEFKIVTMETIGDHIQDKPLASIGESNLFTKELEKALALDEVDMLVHSLKDMPSRLPSNMAIGAICEREDPHDALVLHKKLTGISIETMKEGSVLGTSSVRRVAQLKRKFPHLVFKDVRGNLNTRLRKLDEGQVYDGLVLAVAGMMRMGWEHRISQILKPDICKYSVSQGALGIEIKTKNRRMHELLRQLNHVPTLIRCIAERGLLKTLEGGCSAPVAVHSELEENRLTLNASVLSLDGSELREEEKSITLPQELTQEHSLDAETNEEMKLFSSVIAPWVSQHAMQEAEALGVSVAKGLFDKGAGPILEAAKEEIAERRK</sequence>
<dbReference type="Pfam" id="PF03900">
    <property type="entry name" value="Porphobil_deamC"/>
    <property type="match status" value="1"/>
</dbReference>
<dbReference type="OMA" id="LWQANHI"/>
<dbReference type="GO" id="GO:0005737">
    <property type="term" value="C:cytoplasm"/>
    <property type="evidence" value="ECO:0000318"/>
    <property type="project" value="GO_Central"/>
</dbReference>
<dbReference type="CDD" id="cd13645">
    <property type="entry name" value="PBP2_HuPBGD_like"/>
    <property type="match status" value="1"/>
</dbReference>
<keyword evidence="7" id="KW-0627">Porphyrin biosynthesis</keyword>
<dbReference type="FunFam" id="3.40.190.10:FF:000005">
    <property type="entry name" value="Porphobilinogen deaminase"/>
    <property type="match status" value="1"/>
</dbReference>
<protein>
    <recommendedName>
        <fullName evidence="5">hydroxymethylbilane synthase</fullName>
        <ecNumber evidence="5">2.5.1.61</ecNumber>
    </recommendedName>
    <alternativeName>
        <fullName evidence="8">Hydroxymethylbilane synthase</fullName>
    </alternativeName>
</protein>
<dbReference type="SUPFAM" id="SSF54782">
    <property type="entry name" value="Porphobilinogen deaminase (hydroxymethylbilane synthase), C-terminal domain"/>
    <property type="match status" value="1"/>
</dbReference>
<dbReference type="CTD" id="3145"/>
<dbReference type="OrthoDB" id="564646at2759"/>
<dbReference type="InterPro" id="IPR036803">
    <property type="entry name" value="Porphobilinogen_deaminase_C_sf"/>
</dbReference>
<feature type="domain" description="Porphobilinogen deaminase N-terminal" evidence="9">
    <location>
        <begin position="8"/>
        <end position="219"/>
    </location>
</feature>
<keyword evidence="6" id="KW-0808">Transferase</keyword>
<dbReference type="Gene3D" id="3.30.160.40">
    <property type="entry name" value="Porphobilinogen deaminase, C-terminal domain"/>
    <property type="match status" value="1"/>
</dbReference>
<organism evidence="11 12">
    <name type="scientific">Strongylocentrotus purpuratus</name>
    <name type="common">Purple sea urchin</name>
    <dbReference type="NCBI Taxonomy" id="7668"/>
    <lineage>
        <taxon>Eukaryota</taxon>
        <taxon>Metazoa</taxon>
        <taxon>Echinodermata</taxon>
        <taxon>Eleutherozoa</taxon>
        <taxon>Echinozoa</taxon>
        <taxon>Echinoidea</taxon>
        <taxon>Euechinoidea</taxon>
        <taxon>Echinacea</taxon>
        <taxon>Camarodonta</taxon>
        <taxon>Echinidea</taxon>
        <taxon>Strongylocentrotidae</taxon>
        <taxon>Strongylocentrotus</taxon>
    </lineage>
</organism>
<dbReference type="Gene3D" id="3.40.190.10">
    <property type="entry name" value="Periplasmic binding protein-like II"/>
    <property type="match status" value="2"/>
</dbReference>
<reference evidence="12" key="1">
    <citation type="submission" date="2015-02" db="EMBL/GenBank/DDBJ databases">
        <title>Genome sequencing for Strongylocentrotus purpuratus.</title>
        <authorList>
            <person name="Murali S."/>
            <person name="Liu Y."/>
            <person name="Vee V."/>
            <person name="English A."/>
            <person name="Wang M."/>
            <person name="Skinner E."/>
            <person name="Han Y."/>
            <person name="Muzny D.M."/>
            <person name="Worley K.C."/>
            <person name="Gibbs R.A."/>
        </authorList>
    </citation>
    <scope>NUCLEOTIDE SEQUENCE</scope>
</reference>
<dbReference type="SUPFAM" id="SSF53850">
    <property type="entry name" value="Periplasmic binding protein-like II"/>
    <property type="match status" value="1"/>
</dbReference>
<dbReference type="NCBIfam" id="TIGR00212">
    <property type="entry name" value="hemC"/>
    <property type="match status" value="1"/>
</dbReference>
<evidence type="ECO:0000259" key="10">
    <source>
        <dbReference type="Pfam" id="PF03900"/>
    </source>
</evidence>
<feature type="domain" description="Porphobilinogen deaminase C-terminal" evidence="10">
    <location>
        <begin position="232"/>
        <end position="288"/>
    </location>
</feature>
<proteinExistence type="inferred from homology"/>
<comment type="similarity">
    <text evidence="4">Belongs to the HMBS family.</text>
</comment>
<dbReference type="RefSeq" id="XP_781025.2">
    <property type="nucleotide sequence ID" value="XM_775932.4"/>
</dbReference>
<dbReference type="FunFam" id="3.40.190.10:FF:000004">
    <property type="entry name" value="Porphobilinogen deaminase"/>
    <property type="match status" value="1"/>
</dbReference>
<dbReference type="EnsemblMetazoa" id="XM_775932">
    <property type="protein sequence ID" value="XP_781025"/>
    <property type="gene ID" value="LOC575537"/>
</dbReference>
<dbReference type="EC" id="2.5.1.61" evidence="5"/>
<dbReference type="HAMAP" id="MF_00260">
    <property type="entry name" value="Porphobil_deam"/>
    <property type="match status" value="1"/>
</dbReference>
<dbReference type="PANTHER" id="PTHR11557:SF0">
    <property type="entry name" value="PORPHOBILINOGEN DEAMINASE"/>
    <property type="match status" value="1"/>
</dbReference>
<evidence type="ECO:0000256" key="2">
    <source>
        <dbReference type="ARBA" id="ARBA00002869"/>
    </source>
</evidence>
<evidence type="ECO:0000259" key="9">
    <source>
        <dbReference type="Pfam" id="PF01379"/>
    </source>
</evidence>
<evidence type="ECO:0000256" key="4">
    <source>
        <dbReference type="ARBA" id="ARBA00005638"/>
    </source>
</evidence>
<dbReference type="InterPro" id="IPR000860">
    <property type="entry name" value="HemC"/>
</dbReference>
<dbReference type="InterPro" id="IPR022419">
    <property type="entry name" value="Porphobilin_deaminase_cofac_BS"/>
</dbReference>
<comment type="function">
    <text evidence="2">Tetrapolymerization of the monopyrrole PBG into the hydroxymethylbilane pre-uroporphyrinogen in several discrete steps.</text>
</comment>
<comment type="cofactor">
    <cofactor evidence="1">
        <name>dipyrromethane</name>
        <dbReference type="ChEBI" id="CHEBI:60342"/>
    </cofactor>
</comment>
<dbReference type="GO" id="GO:0006782">
    <property type="term" value="P:protoporphyrinogen IX biosynthetic process"/>
    <property type="evidence" value="ECO:0007669"/>
    <property type="project" value="UniProtKB-UniPathway"/>
</dbReference>
<evidence type="ECO:0000256" key="7">
    <source>
        <dbReference type="ARBA" id="ARBA00023244"/>
    </source>
</evidence>
<comment type="pathway">
    <text evidence="3">Porphyrin-containing compound metabolism; protoporphyrin-IX biosynthesis; coproporphyrinogen-III from 5-aminolevulinate: step 2/4.</text>
</comment>